<evidence type="ECO:0000256" key="2">
    <source>
        <dbReference type="SAM" id="Phobius"/>
    </source>
</evidence>
<feature type="compositionally biased region" description="Basic and acidic residues" evidence="1">
    <location>
        <begin position="1"/>
        <end position="12"/>
    </location>
</feature>
<keyword evidence="2" id="KW-0472">Membrane</keyword>
<keyword evidence="2" id="KW-1133">Transmembrane helix</keyword>
<gene>
    <name evidence="3" type="ORF">XM47_13735</name>
</gene>
<comment type="caution">
    <text evidence="3">The sequence shown here is derived from an EMBL/GenBank/DDBJ whole genome shotgun (WGS) entry which is preliminary data.</text>
</comment>
<dbReference type="AlphaFoldDB" id="A0A0J8GP28"/>
<keyword evidence="2" id="KW-0812">Transmembrane</keyword>
<keyword evidence="4" id="KW-1185">Reference proteome</keyword>
<dbReference type="Proteomes" id="UP000037600">
    <property type="component" value="Unassembled WGS sequence"/>
</dbReference>
<evidence type="ECO:0000313" key="4">
    <source>
        <dbReference type="Proteomes" id="UP000037600"/>
    </source>
</evidence>
<protein>
    <submittedName>
        <fullName evidence="3">Uncharacterized protein</fullName>
    </submittedName>
</protein>
<reference evidence="3 4" key="1">
    <citation type="submission" date="2015-04" db="EMBL/GenBank/DDBJ databases">
        <title>Draft Genome Sequence of the Novel Agar-Digesting Marine Bacterium Q1.</title>
        <authorList>
            <person name="Li Y."/>
            <person name="Li D."/>
            <person name="Chen G."/>
            <person name="Du Z."/>
        </authorList>
    </citation>
    <scope>NUCLEOTIDE SEQUENCE [LARGE SCALE GENOMIC DNA]</scope>
    <source>
        <strain evidence="3 4">Q1</strain>
    </source>
</reference>
<feature type="region of interest" description="Disordered" evidence="1">
    <location>
        <begin position="1"/>
        <end position="24"/>
    </location>
</feature>
<dbReference type="EMBL" id="LAZL01000023">
    <property type="protein sequence ID" value="KMT64517.1"/>
    <property type="molecule type" value="Genomic_DNA"/>
</dbReference>
<sequence>MNEQEQNLKKLLENGAPPEPKQPSLNNVIKRAQHINNVKDIGGLFVSWFWVLLLGLGSNAYTHYHKINRNKQSKPIHKKELTK</sequence>
<dbReference type="RefSeq" id="WP_048693624.1">
    <property type="nucleotide sequence ID" value="NZ_KQ130496.1"/>
</dbReference>
<name>A0A0J8GP28_9ALTE</name>
<evidence type="ECO:0000256" key="1">
    <source>
        <dbReference type="SAM" id="MobiDB-lite"/>
    </source>
</evidence>
<feature type="transmembrane region" description="Helical" evidence="2">
    <location>
        <begin position="41"/>
        <end position="61"/>
    </location>
</feature>
<dbReference type="OrthoDB" id="6228601at2"/>
<dbReference type="STRING" id="1513271.XM47_13735"/>
<evidence type="ECO:0000313" key="3">
    <source>
        <dbReference type="EMBL" id="KMT64517.1"/>
    </source>
</evidence>
<proteinExistence type="predicted"/>
<accession>A0A0J8GP28</accession>
<organism evidence="3 4">
    <name type="scientific">Catenovulum maritimum</name>
    <dbReference type="NCBI Taxonomy" id="1513271"/>
    <lineage>
        <taxon>Bacteria</taxon>
        <taxon>Pseudomonadati</taxon>
        <taxon>Pseudomonadota</taxon>
        <taxon>Gammaproteobacteria</taxon>
        <taxon>Alteromonadales</taxon>
        <taxon>Alteromonadaceae</taxon>
        <taxon>Catenovulum</taxon>
    </lineage>
</organism>